<dbReference type="Gene3D" id="2.170.130.20">
    <property type="entry name" value="LCCL-like domain"/>
    <property type="match status" value="1"/>
</dbReference>
<dbReference type="PANTHER" id="PTHR31331:SF1">
    <property type="entry name" value="CYSTEINE RICH SECRETORY PROTEIN LCCL DOMAIN CONTAINING 2"/>
    <property type="match status" value="1"/>
</dbReference>
<feature type="domain" description="LCCL" evidence="2">
    <location>
        <begin position="144"/>
        <end position="233"/>
    </location>
</feature>
<evidence type="ECO:0000256" key="1">
    <source>
        <dbReference type="SAM" id="Phobius"/>
    </source>
</evidence>
<accession>A0AAD9CWL1</accession>
<evidence type="ECO:0000313" key="4">
    <source>
        <dbReference type="Proteomes" id="UP001182556"/>
    </source>
</evidence>
<protein>
    <submittedName>
        <fullName evidence="3">Vacuole protein</fullName>
    </submittedName>
</protein>
<proteinExistence type="predicted"/>
<sequence length="578" mass="63320">MTTSPLPGYRNTRSRWTRRLASLPLVSRTIRGIRWVLGPSRPVPSEQIPPPSPSLSLSFTLASRSYSTLTDPPIVRFVGKWRLNRLLFLFLALWATMLVLLIRQQYYVSGPQIIDCNDAYYDSWPPETCGLNASDCADSLKPGTYRCMGGCQDVTLGNPRWVGGETINGVPMVIGGGDGRYRADSWACPAAIQAGLVGRYLGGCVSLRPFPFGSLQADFQGTRAHHVESVSFAPSYPGAYQLARDVCGGCLDIHPIVSAANAICLFLTTLLLDPAPGVLYSILVLLGYIQIMLFSNPPRAPPNWEIVFQRLVPVLLASYFFWRVSFRRTLLAFRRLPLELAIWQGFGYWIGIESSTIFAKLPIDRLGYGTLSAGGVVSLIVIIVLVIILALVQAWQMRKLGMLQYYIARYIPLVPILVILAFIPNYTLRLHHYLLATAAIPVLSLPNRVSLAAQAFALGLFLDGVGRWGMDSILEYTASLLGDAAVGTDMPAFMPNFSNSTTISWFPITPALLAEDYNGVSVIVDDVLRAVNVTASSGHPPANNLLAPVKHQFNVNGTTQDFTDPIALSPNGTWVELG</sequence>
<dbReference type="EMBL" id="JAODAN010000007">
    <property type="protein sequence ID" value="KAK1923299.1"/>
    <property type="molecule type" value="Genomic_DNA"/>
</dbReference>
<dbReference type="Proteomes" id="UP001182556">
    <property type="component" value="Unassembled WGS sequence"/>
</dbReference>
<comment type="caution">
    <text evidence="3">The sequence shown here is derived from an EMBL/GenBank/DDBJ whole genome shotgun (WGS) entry which is preliminary data.</text>
</comment>
<dbReference type="Pfam" id="PF03815">
    <property type="entry name" value="LCCL"/>
    <property type="match status" value="1"/>
</dbReference>
<dbReference type="InterPro" id="IPR036609">
    <property type="entry name" value="LCCL_sf"/>
</dbReference>
<dbReference type="InterPro" id="IPR004043">
    <property type="entry name" value="LCCL"/>
</dbReference>
<feature type="transmembrane region" description="Helical" evidence="1">
    <location>
        <begin position="407"/>
        <end position="427"/>
    </location>
</feature>
<keyword evidence="1" id="KW-0812">Transmembrane</keyword>
<keyword evidence="1" id="KW-0472">Membrane</keyword>
<feature type="transmembrane region" description="Helical" evidence="1">
    <location>
        <begin position="86"/>
        <end position="106"/>
    </location>
</feature>
<keyword evidence="4" id="KW-1185">Reference proteome</keyword>
<evidence type="ECO:0000313" key="3">
    <source>
        <dbReference type="EMBL" id="KAK1923299.1"/>
    </source>
</evidence>
<organism evidence="3 4">
    <name type="scientific">Papiliotrema laurentii</name>
    <name type="common">Cryptococcus laurentii</name>
    <dbReference type="NCBI Taxonomy" id="5418"/>
    <lineage>
        <taxon>Eukaryota</taxon>
        <taxon>Fungi</taxon>
        <taxon>Dikarya</taxon>
        <taxon>Basidiomycota</taxon>
        <taxon>Agaricomycotina</taxon>
        <taxon>Tremellomycetes</taxon>
        <taxon>Tremellales</taxon>
        <taxon>Rhynchogastremaceae</taxon>
        <taxon>Papiliotrema</taxon>
    </lineage>
</organism>
<name>A0AAD9CWL1_PAPLA</name>
<dbReference type="PANTHER" id="PTHR31331">
    <property type="entry name" value="LCCL DOMAIN PROTEIN (AFU_ORTHOLOGUE AFUA_5G08630)"/>
    <property type="match status" value="1"/>
</dbReference>
<dbReference type="SUPFAM" id="SSF69848">
    <property type="entry name" value="LCCL domain"/>
    <property type="match status" value="1"/>
</dbReference>
<dbReference type="InterPro" id="IPR051957">
    <property type="entry name" value="CRISP-LCCL_domain"/>
</dbReference>
<feature type="transmembrane region" description="Helical" evidence="1">
    <location>
        <begin position="371"/>
        <end position="395"/>
    </location>
</feature>
<gene>
    <name evidence="3" type="ORF">DB88DRAFT_440348</name>
</gene>
<keyword evidence="1" id="KW-1133">Transmembrane helix</keyword>
<reference evidence="3" key="1">
    <citation type="submission" date="2023-02" db="EMBL/GenBank/DDBJ databases">
        <title>Identification and recombinant expression of a fungal hydrolase from Papiliotrema laurentii that hydrolyzes apple cutin and clears colloidal polyester polyurethane.</title>
        <authorList>
            <consortium name="DOE Joint Genome Institute"/>
            <person name="Roman V.A."/>
            <person name="Bojanowski C."/>
            <person name="Crable B.R."/>
            <person name="Wagner D.N."/>
            <person name="Hung C.S."/>
            <person name="Nadeau L.J."/>
            <person name="Schratz L."/>
            <person name="Haridas S."/>
            <person name="Pangilinan J."/>
            <person name="Lipzen A."/>
            <person name="Na H."/>
            <person name="Yan M."/>
            <person name="Ng V."/>
            <person name="Grigoriev I.V."/>
            <person name="Spatafora J.W."/>
            <person name="Barlow D."/>
            <person name="Biffinger J."/>
            <person name="Kelley-Loughnane N."/>
            <person name="Varaljay V.A."/>
            <person name="Crookes-Goodson W.J."/>
        </authorList>
    </citation>
    <scope>NUCLEOTIDE SEQUENCE</scope>
    <source>
        <strain evidence="3">5307AH</strain>
    </source>
</reference>
<feature type="transmembrane region" description="Helical" evidence="1">
    <location>
        <begin position="338"/>
        <end position="359"/>
    </location>
</feature>
<feature type="transmembrane region" description="Helical" evidence="1">
    <location>
        <begin position="307"/>
        <end position="326"/>
    </location>
</feature>
<feature type="transmembrane region" description="Helical" evidence="1">
    <location>
        <begin position="277"/>
        <end position="295"/>
    </location>
</feature>
<dbReference type="AlphaFoldDB" id="A0AAD9CWL1"/>
<evidence type="ECO:0000259" key="2">
    <source>
        <dbReference type="Pfam" id="PF03815"/>
    </source>
</evidence>